<dbReference type="Pfam" id="PF03358">
    <property type="entry name" value="FMN_red"/>
    <property type="match status" value="1"/>
</dbReference>
<proteinExistence type="predicted"/>
<evidence type="ECO:0000256" key="1">
    <source>
        <dbReference type="ARBA" id="ARBA00022630"/>
    </source>
</evidence>
<evidence type="ECO:0000259" key="3">
    <source>
        <dbReference type="Pfam" id="PF03358"/>
    </source>
</evidence>
<dbReference type="HOGENOM" id="CLU_050993_3_3_0"/>
<evidence type="ECO:0000313" key="5">
    <source>
        <dbReference type="Proteomes" id="UP000028481"/>
    </source>
</evidence>
<feature type="domain" description="NADPH-dependent FMN reductase-like" evidence="3">
    <location>
        <begin position="1"/>
        <end position="154"/>
    </location>
</feature>
<dbReference type="KEGG" id="tcm:HL41_07985"/>
<dbReference type="eggNOG" id="COG0655">
    <property type="taxonomic scope" value="Bacteria"/>
</dbReference>
<dbReference type="GO" id="GO:0016491">
    <property type="term" value="F:oxidoreductase activity"/>
    <property type="evidence" value="ECO:0007669"/>
    <property type="project" value="InterPro"/>
</dbReference>
<keyword evidence="2" id="KW-0288">FMN</keyword>
<dbReference type="RefSeq" id="WP_022854817.1">
    <property type="nucleotide sequence ID" value="NZ_CP008796.1"/>
</dbReference>
<organism evidence="4 5">
    <name type="scientific">Thermodesulfobacterium commune DSM 2178</name>
    <dbReference type="NCBI Taxonomy" id="289377"/>
    <lineage>
        <taxon>Bacteria</taxon>
        <taxon>Pseudomonadati</taxon>
        <taxon>Thermodesulfobacteriota</taxon>
        <taxon>Thermodesulfobacteria</taxon>
        <taxon>Thermodesulfobacteriales</taxon>
        <taxon>Thermodesulfobacteriaceae</taxon>
        <taxon>Thermodesulfobacterium</taxon>
    </lineage>
</organism>
<dbReference type="InterPro" id="IPR005025">
    <property type="entry name" value="FMN_Rdtase-like_dom"/>
</dbReference>
<evidence type="ECO:0000256" key="2">
    <source>
        <dbReference type="ARBA" id="ARBA00022643"/>
    </source>
</evidence>
<name>A0A075WTM0_9BACT</name>
<dbReference type="Gene3D" id="3.40.50.360">
    <property type="match status" value="1"/>
</dbReference>
<dbReference type="STRING" id="289377.HL41_07985"/>
<dbReference type="PANTHER" id="PTHR43278">
    <property type="entry name" value="NAD(P)H-DEPENDENT FMN-CONTAINING OXIDOREDUCTASE YWQN-RELATED"/>
    <property type="match status" value="1"/>
</dbReference>
<protein>
    <submittedName>
        <fullName evidence="4">FMN reductase</fullName>
    </submittedName>
</protein>
<dbReference type="PANTHER" id="PTHR43278:SF4">
    <property type="entry name" value="NAD(P)H-DEPENDENT FMN-CONTAINING OXIDOREDUCTASE YWQN-RELATED"/>
    <property type="match status" value="1"/>
</dbReference>
<keyword evidence="5" id="KW-1185">Reference proteome</keyword>
<dbReference type="EMBL" id="CP008796">
    <property type="protein sequence ID" value="AIH04604.1"/>
    <property type="molecule type" value="Genomic_DNA"/>
</dbReference>
<dbReference type="PaxDb" id="289377-HL41_07985"/>
<dbReference type="AlphaFoldDB" id="A0A075WTM0"/>
<dbReference type="Proteomes" id="UP000028481">
    <property type="component" value="Chromosome"/>
</dbReference>
<sequence>MKVIAFNGSPRKQGNTQKVLELLADELTSQGIKTEIIQVGDKAIRGCLACYTCRKKQNERCAIEDEVNDWIQMMKKADGIVLASPVYFSGIAGTMKCFLDRAFLVSAVNGNLFRHKVGAAIAVCRRAGGVATYDQLLHYLTYAEMVVATSNYWNGVFGLSPGEVLQDEEGKQIVRILAKNLAWLLKTTQGKRAKSLSPEIEPKIFTNFIR</sequence>
<dbReference type="InterPro" id="IPR051796">
    <property type="entry name" value="ISF_SsuE-like"/>
</dbReference>
<gene>
    <name evidence="4" type="ORF">HL41_07985</name>
</gene>
<dbReference type="InterPro" id="IPR029039">
    <property type="entry name" value="Flavoprotein-like_sf"/>
</dbReference>
<accession>A0A075WTM0</accession>
<keyword evidence="1" id="KW-0285">Flavoprotein</keyword>
<dbReference type="SUPFAM" id="SSF52218">
    <property type="entry name" value="Flavoproteins"/>
    <property type="match status" value="1"/>
</dbReference>
<evidence type="ECO:0000313" key="4">
    <source>
        <dbReference type="EMBL" id="AIH04604.1"/>
    </source>
</evidence>
<dbReference type="OrthoDB" id="9790975at2"/>
<reference evidence="4 5" key="1">
    <citation type="journal article" date="2015" name="Genome Announc.">
        <title>Genome Sequence of a Sulfate-Reducing Thermophilic Bacterium, Thermodesulfobacterium commune DSM 2178T (Phylum Thermodesulfobacteria).</title>
        <authorList>
            <person name="Bhatnagar S."/>
            <person name="Badger J.H."/>
            <person name="Madupu R."/>
            <person name="Khouri H.M."/>
            <person name="O'Connor E.M."/>
            <person name="Robb F.T."/>
            <person name="Ward N.L."/>
            <person name="Eisen J.A."/>
        </authorList>
    </citation>
    <scope>NUCLEOTIDE SEQUENCE [LARGE SCALE GENOMIC DNA]</scope>
    <source>
        <strain evidence="4 5">DSM 2178</strain>
    </source>
</reference>